<comment type="caution">
    <text evidence="1">The sequence shown here is derived from an EMBL/GenBank/DDBJ whole genome shotgun (WGS) entry which is preliminary data.</text>
</comment>
<reference evidence="1" key="1">
    <citation type="submission" date="2021-06" db="EMBL/GenBank/DDBJ databases">
        <authorList>
            <person name="Kallberg Y."/>
            <person name="Tangrot J."/>
            <person name="Rosling A."/>
        </authorList>
    </citation>
    <scope>NUCLEOTIDE SEQUENCE</scope>
    <source>
        <strain evidence="1">MA453B</strain>
    </source>
</reference>
<proteinExistence type="predicted"/>
<dbReference type="EMBL" id="CAJVPY010001158">
    <property type="protein sequence ID" value="CAG8509777.1"/>
    <property type="molecule type" value="Genomic_DNA"/>
</dbReference>
<keyword evidence="2" id="KW-1185">Reference proteome</keyword>
<gene>
    <name evidence="1" type="ORF">DERYTH_LOCUS3327</name>
</gene>
<sequence length="138" mass="15502">MGTIIQRKAIQLAEGLKVTDEGASASLEDLPRFHSELQEIIKKYKPEDIYNTDKTALYLRMEPDKTLADGPVAGKKKAKDCVTVLLTYNATNFFLCLYINIKPLKPLKILINPPYLCIITGIVPLECKYPFLTITLSI</sequence>
<dbReference type="OrthoDB" id="5593786at2759"/>
<protein>
    <submittedName>
        <fullName evidence="1">15664_t:CDS:1</fullName>
    </submittedName>
</protein>
<evidence type="ECO:0000313" key="1">
    <source>
        <dbReference type="EMBL" id="CAG8509777.1"/>
    </source>
</evidence>
<dbReference type="Proteomes" id="UP000789405">
    <property type="component" value="Unassembled WGS sequence"/>
</dbReference>
<name>A0A9N8ZX96_9GLOM</name>
<evidence type="ECO:0000313" key="2">
    <source>
        <dbReference type="Proteomes" id="UP000789405"/>
    </source>
</evidence>
<dbReference type="AlphaFoldDB" id="A0A9N8ZX96"/>
<organism evidence="1 2">
    <name type="scientific">Dentiscutata erythropus</name>
    <dbReference type="NCBI Taxonomy" id="1348616"/>
    <lineage>
        <taxon>Eukaryota</taxon>
        <taxon>Fungi</taxon>
        <taxon>Fungi incertae sedis</taxon>
        <taxon>Mucoromycota</taxon>
        <taxon>Glomeromycotina</taxon>
        <taxon>Glomeromycetes</taxon>
        <taxon>Diversisporales</taxon>
        <taxon>Gigasporaceae</taxon>
        <taxon>Dentiscutata</taxon>
    </lineage>
</organism>
<accession>A0A9N8ZX96</accession>